<dbReference type="InterPro" id="IPR046513">
    <property type="entry name" value="DUF6691"/>
</dbReference>
<protein>
    <submittedName>
        <fullName evidence="2">DUF6691 family protein</fullName>
    </submittedName>
</protein>
<proteinExistence type="predicted"/>
<keyword evidence="1" id="KW-0472">Membrane</keyword>
<feature type="transmembrane region" description="Helical" evidence="1">
    <location>
        <begin position="117"/>
        <end position="135"/>
    </location>
</feature>
<dbReference type="PROSITE" id="PS51257">
    <property type="entry name" value="PROKAR_LIPOPROTEIN"/>
    <property type="match status" value="1"/>
</dbReference>
<dbReference type="EMBL" id="JAYWTM010000006">
    <property type="protein sequence ID" value="MEC5342878.1"/>
    <property type="molecule type" value="Genomic_DNA"/>
</dbReference>
<keyword evidence="1" id="KW-0812">Transmembrane</keyword>
<evidence type="ECO:0000313" key="3">
    <source>
        <dbReference type="Proteomes" id="UP001309705"/>
    </source>
</evidence>
<dbReference type="RefSeq" id="WP_327614085.1">
    <property type="nucleotide sequence ID" value="NZ_JAYWTM010000006.1"/>
</dbReference>
<keyword evidence="1" id="KW-1133">Transmembrane helix</keyword>
<feature type="transmembrane region" description="Helical" evidence="1">
    <location>
        <begin position="72"/>
        <end position="97"/>
    </location>
</feature>
<name>A0ABU6JQ56_9GAMM</name>
<accession>A0ABU6JQ56</accession>
<evidence type="ECO:0000256" key="1">
    <source>
        <dbReference type="SAM" id="Phobius"/>
    </source>
</evidence>
<gene>
    <name evidence="2" type="ORF">VSX58_09740</name>
</gene>
<evidence type="ECO:0000313" key="2">
    <source>
        <dbReference type="EMBL" id="MEC5342878.1"/>
    </source>
</evidence>
<reference evidence="2 3" key="1">
    <citation type="journal article" date="2017" name="Int. J. Syst. Evol. Microbiol.">
        <title>Brenneria populi subsp. brevivirga subsp. nov. isolated from symptomatic bark of Populus x euramericana canker, and description of Brenneria populi subsp. populi subsp. nov.</title>
        <authorList>
            <person name="Zheng M.H."/>
            <person name="Piao C.G."/>
            <person name="Xue H."/>
            <person name="Guo M.W."/>
            <person name="Li Y."/>
        </authorList>
    </citation>
    <scope>NUCLEOTIDE SEQUENCE [LARGE SCALE GENOMIC DNA]</scope>
    <source>
        <strain evidence="2 3">D9-5</strain>
    </source>
</reference>
<organism evidence="2 3">
    <name type="scientific">Brenneria populi</name>
    <dbReference type="NCBI Taxonomy" id="1505588"/>
    <lineage>
        <taxon>Bacteria</taxon>
        <taxon>Pseudomonadati</taxon>
        <taxon>Pseudomonadota</taxon>
        <taxon>Gammaproteobacteria</taxon>
        <taxon>Enterobacterales</taxon>
        <taxon>Pectobacteriaceae</taxon>
        <taxon>Brenneria</taxon>
    </lineage>
</organism>
<dbReference type="Pfam" id="PF20398">
    <property type="entry name" value="DUF6691"/>
    <property type="match status" value="1"/>
</dbReference>
<feature type="transmembrane region" description="Helical" evidence="1">
    <location>
        <begin position="41"/>
        <end position="60"/>
    </location>
</feature>
<sequence>MKNISALLCGLTFGCGLLLSGMTEPEKVLGFLDIAGRWDPSLSLVMLAAVGMAIPAYALARRRSKTLLGESFHIPAATAIDGRLLAGAALFGVGWGLAGICPGPALVLLGSGSAKGALFTLSMLGGMVLFDYYAARYRK</sequence>
<comment type="caution">
    <text evidence="2">The sequence shown here is derived from an EMBL/GenBank/DDBJ whole genome shotgun (WGS) entry which is preliminary data.</text>
</comment>
<dbReference type="Proteomes" id="UP001309705">
    <property type="component" value="Unassembled WGS sequence"/>
</dbReference>
<keyword evidence="3" id="KW-1185">Reference proteome</keyword>